<dbReference type="Proteomes" id="UP000469159">
    <property type="component" value="Unassembled WGS sequence"/>
</dbReference>
<reference evidence="2 3" key="1">
    <citation type="submission" date="2019-12" db="EMBL/GenBank/DDBJ databases">
        <title>Genomic-based taxomic classification of the family Erythrobacteraceae.</title>
        <authorList>
            <person name="Xu L."/>
        </authorList>
    </citation>
    <scope>NUCLEOTIDE SEQUENCE [LARGE SCALE GENOMIC DNA]</scope>
    <source>
        <strain evidence="2 3">MCCC 1K02066</strain>
    </source>
</reference>
<accession>A0A6I4UQK8</accession>
<feature type="region of interest" description="Disordered" evidence="1">
    <location>
        <begin position="234"/>
        <end position="257"/>
    </location>
</feature>
<proteinExistence type="predicted"/>
<gene>
    <name evidence="2" type="ORF">GRI75_04515</name>
</gene>
<organism evidence="2 3">
    <name type="scientific">Croceibacterium soli</name>
    <dbReference type="NCBI Taxonomy" id="1739690"/>
    <lineage>
        <taxon>Bacteria</taxon>
        <taxon>Pseudomonadati</taxon>
        <taxon>Pseudomonadota</taxon>
        <taxon>Alphaproteobacteria</taxon>
        <taxon>Sphingomonadales</taxon>
        <taxon>Erythrobacteraceae</taxon>
        <taxon>Croceibacterium</taxon>
    </lineage>
</organism>
<evidence type="ECO:0000256" key="1">
    <source>
        <dbReference type="SAM" id="MobiDB-lite"/>
    </source>
</evidence>
<dbReference type="EMBL" id="WTYK01000002">
    <property type="protein sequence ID" value="MXP40908.1"/>
    <property type="molecule type" value="Genomic_DNA"/>
</dbReference>
<feature type="compositionally biased region" description="Polar residues" evidence="1">
    <location>
        <begin position="248"/>
        <end position="257"/>
    </location>
</feature>
<keyword evidence="3" id="KW-1185">Reference proteome</keyword>
<evidence type="ECO:0000313" key="2">
    <source>
        <dbReference type="EMBL" id="MXP40908.1"/>
    </source>
</evidence>
<dbReference type="RefSeq" id="WP_160745763.1">
    <property type="nucleotide sequence ID" value="NZ_WTYK01000002.1"/>
</dbReference>
<protein>
    <submittedName>
        <fullName evidence="2">Uncharacterized protein</fullName>
    </submittedName>
</protein>
<evidence type="ECO:0000313" key="3">
    <source>
        <dbReference type="Proteomes" id="UP000469159"/>
    </source>
</evidence>
<comment type="caution">
    <text evidence="2">The sequence shown here is derived from an EMBL/GenBank/DDBJ whole genome shotgun (WGS) entry which is preliminary data.</text>
</comment>
<dbReference type="OrthoDB" id="1550479at2"/>
<sequence>MENTWPDFRKMVRRPYAKRVWVPVALSKLTKSGEYPHVSYRAEFEGAHSLVVPVDKRKLGEAYSWSDNHEHRPWASKGYYKPAEAYWRDDEGDLVGIRLALRQTFPDRANRWHLNQDFIIALGLAFEGGVWIRPAEGYDEVARLVLDENGDACGIEIKAEYLRDYLCARESALRLSTFHDLDLIVRSDDAPEEFEEQPEEEFEGGRLEYRSMRLDASGNPAGSNVAVFRASRNDVDPEDDVPEMGPETPTNVDTASWSFRRPDGDRLRLMGDFWRDEWREPAQVSPRVRGDEVPSQVTFIVSADGQRMNADELNDEDIGRWLWFKPDIIASIAARRGAQFSWYSKDTGGVSTPSDPSVHFGLNEIGLVTVYARDVARLPEWERRLWAGFNVTPDGKVSGELLLSQVRAEPATTQAPETFLPIVLARLNEAWFARFGCFIFRNHENFEEIVSKCHRFRALDRSGLYALAKDISRITADIIDVKAAQQIAKPPKGKSWGSLKSFENAIAAQANSKLARTFTGPLFATYELRLSDAHLPKRDMASAFQSLGIEEKDPTLLAGYKMIHMVVSSIDACSRVVAGRIDHLID</sequence>
<name>A0A6I4UQK8_9SPHN</name>
<dbReference type="AlphaFoldDB" id="A0A6I4UQK8"/>